<feature type="non-terminal residue" evidence="1">
    <location>
        <position position="1"/>
    </location>
</feature>
<accession>A4RZ71</accession>
<reference evidence="1 2" key="1">
    <citation type="journal article" date="2007" name="Proc. Natl. Acad. Sci. U.S.A.">
        <title>The tiny eukaryote Ostreococcus provides genomic insights into the paradox of plankton speciation.</title>
        <authorList>
            <person name="Palenik B."/>
            <person name="Grimwood J."/>
            <person name="Aerts A."/>
            <person name="Rouze P."/>
            <person name="Salamov A."/>
            <person name="Putnam N."/>
            <person name="Dupont C."/>
            <person name="Jorgensen R."/>
            <person name="Derelle E."/>
            <person name="Rombauts S."/>
            <person name="Zhou K."/>
            <person name="Otillar R."/>
            <person name="Merchant S.S."/>
            <person name="Podell S."/>
            <person name="Gaasterland T."/>
            <person name="Napoli C."/>
            <person name="Gendler K."/>
            <person name="Manuell A."/>
            <person name="Tai V."/>
            <person name="Vallon O."/>
            <person name="Piganeau G."/>
            <person name="Jancek S."/>
            <person name="Heijde M."/>
            <person name="Jabbari K."/>
            <person name="Bowler C."/>
            <person name="Lohr M."/>
            <person name="Robbens S."/>
            <person name="Werner G."/>
            <person name="Dubchak I."/>
            <person name="Pazour G.J."/>
            <person name="Ren Q."/>
            <person name="Paulsen I."/>
            <person name="Delwiche C."/>
            <person name="Schmutz J."/>
            <person name="Rokhsar D."/>
            <person name="Van de Peer Y."/>
            <person name="Moreau H."/>
            <person name="Grigoriev I.V."/>
        </authorList>
    </citation>
    <scope>NUCLEOTIDE SEQUENCE [LARGE SCALE GENOMIC DNA]</scope>
    <source>
        <strain evidence="1 2">CCE9901</strain>
    </source>
</reference>
<dbReference type="OrthoDB" id="496166at2759"/>
<dbReference type="HOGENOM" id="CLU_176868_0_0_1"/>
<dbReference type="OMA" id="VRFWLNA"/>
<sequence>VGTRWTAHKRTRGWRHFECVGASPKAKTLTLRATCDTSVTVDIPVKFLKDRMEWSAGWKQREEL</sequence>
<dbReference type="Proteomes" id="UP000001568">
    <property type="component" value="Chromosome 6"/>
</dbReference>
<evidence type="ECO:0000313" key="2">
    <source>
        <dbReference type="Proteomes" id="UP000001568"/>
    </source>
</evidence>
<dbReference type="Gramene" id="ABO96819">
    <property type="protein sequence ID" value="ABO96819"/>
    <property type="gene ID" value="OSTLU_9878"/>
</dbReference>
<name>A4RZ71_OSTLU</name>
<organism evidence="1 2">
    <name type="scientific">Ostreococcus lucimarinus (strain CCE9901)</name>
    <dbReference type="NCBI Taxonomy" id="436017"/>
    <lineage>
        <taxon>Eukaryota</taxon>
        <taxon>Viridiplantae</taxon>
        <taxon>Chlorophyta</taxon>
        <taxon>Mamiellophyceae</taxon>
        <taxon>Mamiellales</taxon>
        <taxon>Bathycoccaceae</taxon>
        <taxon>Ostreococcus</taxon>
    </lineage>
</organism>
<proteinExistence type="predicted"/>
<dbReference type="RefSeq" id="XP_001418526.1">
    <property type="nucleotide sequence ID" value="XM_001418489.1"/>
</dbReference>
<protein>
    <submittedName>
        <fullName evidence="1">Uncharacterized protein</fullName>
    </submittedName>
</protein>
<evidence type="ECO:0000313" key="1">
    <source>
        <dbReference type="EMBL" id="ABO96819.1"/>
    </source>
</evidence>
<dbReference type="InterPro" id="IPR012663">
    <property type="entry name" value="CHP02450_Tryp"/>
</dbReference>
<dbReference type="NCBIfam" id="TIGR02450">
    <property type="entry name" value="TIGR02450 family Trp-rich protein"/>
    <property type="match status" value="1"/>
</dbReference>
<dbReference type="AlphaFoldDB" id="A4RZ71"/>
<dbReference type="KEGG" id="olu:OSTLU_9878"/>
<dbReference type="Pfam" id="PF09493">
    <property type="entry name" value="DUF2389"/>
    <property type="match status" value="1"/>
</dbReference>
<dbReference type="GeneID" id="5002523"/>
<keyword evidence="2" id="KW-1185">Reference proteome</keyword>
<gene>
    <name evidence="1" type="ORF">OSTLU_9878</name>
</gene>
<feature type="non-terminal residue" evidence="1">
    <location>
        <position position="64"/>
    </location>
</feature>
<dbReference type="EMBL" id="CP000586">
    <property type="protein sequence ID" value="ABO96819.1"/>
    <property type="molecule type" value="Genomic_DNA"/>
</dbReference>